<dbReference type="InterPro" id="IPR000340">
    <property type="entry name" value="Dual-sp_phosphatase_cat-dom"/>
</dbReference>
<dbReference type="GO" id="GO:0004721">
    <property type="term" value="F:phosphoprotein phosphatase activity"/>
    <property type="evidence" value="ECO:0007669"/>
    <property type="project" value="InterPro"/>
</dbReference>
<proteinExistence type="predicted"/>
<dbReference type="InterPro" id="IPR029021">
    <property type="entry name" value="Prot-tyrosine_phosphatase-like"/>
</dbReference>
<gene>
    <name evidence="3" type="ORF">TSUD_71330</name>
</gene>
<dbReference type="Pfam" id="PF00782">
    <property type="entry name" value="DSPc"/>
    <property type="match status" value="1"/>
</dbReference>
<protein>
    <recommendedName>
        <fullName evidence="2">Tyrosine specific protein phosphatases domain-containing protein</fullName>
    </recommendedName>
</protein>
<dbReference type="Proteomes" id="UP000242715">
    <property type="component" value="Unassembled WGS sequence"/>
</dbReference>
<feature type="compositionally biased region" description="Polar residues" evidence="1">
    <location>
        <begin position="51"/>
        <end position="73"/>
    </location>
</feature>
<dbReference type="SUPFAM" id="SSF52799">
    <property type="entry name" value="(Phosphotyrosine protein) phosphatases II"/>
    <property type="match status" value="1"/>
</dbReference>
<feature type="compositionally biased region" description="Polar residues" evidence="1">
    <location>
        <begin position="1"/>
        <end position="10"/>
    </location>
</feature>
<evidence type="ECO:0000259" key="2">
    <source>
        <dbReference type="PROSITE" id="PS50056"/>
    </source>
</evidence>
<reference evidence="4" key="1">
    <citation type="journal article" date="2017" name="Front. Plant Sci.">
        <title>Climate Clever Clovers: New Paradigm to Reduce the Environmental Footprint of Ruminants by Breeding Low Methanogenic Forages Utilizing Haplotype Variation.</title>
        <authorList>
            <person name="Kaur P."/>
            <person name="Appels R."/>
            <person name="Bayer P.E."/>
            <person name="Keeble-Gagnere G."/>
            <person name="Wang J."/>
            <person name="Hirakawa H."/>
            <person name="Shirasawa K."/>
            <person name="Vercoe P."/>
            <person name="Stefanova K."/>
            <person name="Durmic Z."/>
            <person name="Nichols P."/>
            <person name="Revell C."/>
            <person name="Isobe S.N."/>
            <person name="Edwards D."/>
            <person name="Erskine W."/>
        </authorList>
    </citation>
    <scope>NUCLEOTIDE SEQUENCE [LARGE SCALE GENOMIC DNA]</scope>
    <source>
        <strain evidence="4">cv. Daliak</strain>
    </source>
</reference>
<dbReference type="InterPro" id="IPR000387">
    <property type="entry name" value="Tyr_Pase_dom"/>
</dbReference>
<dbReference type="PROSITE" id="PS50056">
    <property type="entry name" value="TYR_PHOSPHATASE_2"/>
    <property type="match status" value="1"/>
</dbReference>
<dbReference type="AlphaFoldDB" id="A0A2Z6N283"/>
<organism evidence="3 4">
    <name type="scientific">Trifolium subterraneum</name>
    <name type="common">Subterranean clover</name>
    <dbReference type="NCBI Taxonomy" id="3900"/>
    <lineage>
        <taxon>Eukaryota</taxon>
        <taxon>Viridiplantae</taxon>
        <taxon>Streptophyta</taxon>
        <taxon>Embryophyta</taxon>
        <taxon>Tracheophyta</taxon>
        <taxon>Spermatophyta</taxon>
        <taxon>Magnoliopsida</taxon>
        <taxon>eudicotyledons</taxon>
        <taxon>Gunneridae</taxon>
        <taxon>Pentapetalae</taxon>
        <taxon>rosids</taxon>
        <taxon>fabids</taxon>
        <taxon>Fabales</taxon>
        <taxon>Fabaceae</taxon>
        <taxon>Papilionoideae</taxon>
        <taxon>50 kb inversion clade</taxon>
        <taxon>NPAAA clade</taxon>
        <taxon>Hologalegina</taxon>
        <taxon>IRL clade</taxon>
        <taxon>Trifolieae</taxon>
        <taxon>Trifolium</taxon>
    </lineage>
</organism>
<evidence type="ECO:0000313" key="3">
    <source>
        <dbReference type="EMBL" id="GAU25479.1"/>
    </source>
</evidence>
<keyword evidence="4" id="KW-1185">Reference proteome</keyword>
<dbReference type="OrthoDB" id="10252009at2759"/>
<dbReference type="Gene3D" id="3.90.190.10">
    <property type="entry name" value="Protein tyrosine phosphatase superfamily"/>
    <property type="match status" value="1"/>
</dbReference>
<evidence type="ECO:0000313" key="4">
    <source>
        <dbReference type="Proteomes" id="UP000242715"/>
    </source>
</evidence>
<dbReference type="GO" id="GO:0043622">
    <property type="term" value="P:cortical microtubule organization"/>
    <property type="evidence" value="ECO:0007669"/>
    <property type="project" value="InterPro"/>
</dbReference>
<dbReference type="PANTHER" id="PTHR47100">
    <property type="entry name" value="DUAL SPECIFICITY PROTEIN PHOSPHATASE PHS1"/>
    <property type="match status" value="1"/>
</dbReference>
<feature type="region of interest" description="Disordered" evidence="1">
    <location>
        <begin position="1"/>
        <end position="79"/>
    </location>
</feature>
<evidence type="ECO:0000256" key="1">
    <source>
        <dbReference type="SAM" id="MobiDB-lite"/>
    </source>
</evidence>
<dbReference type="InterPro" id="IPR035010">
    <property type="entry name" value="PHS1"/>
</dbReference>
<dbReference type="GO" id="GO:0009737">
    <property type="term" value="P:response to abscisic acid"/>
    <property type="evidence" value="ECO:0007669"/>
    <property type="project" value="InterPro"/>
</dbReference>
<sequence length="246" mass="27381">MNILSKLSSGESDKEDVLVPDTPSFAGGSSPISKERHANDNNQDITDSESQRTTSRSLSSCNRDCSDSTSTSRESWHGRSCKGYGDLQRNLRLTAKLRDFNKYAKVDAESGKELELWNEMLKNDAVKLCQENNFNTGFFEGSENNSVVDAYELKVRLEHILERIALISEAASTEKPSAVTSYMFIGGALAARSVCDSEDFNITTVFEEACDFIDCVEQKGQKILVHCFEGKSRSVTLVLAYLMLRK</sequence>
<accession>A0A2Z6N283</accession>
<dbReference type="EMBL" id="DF973311">
    <property type="protein sequence ID" value="GAU25479.1"/>
    <property type="molecule type" value="Genomic_DNA"/>
</dbReference>
<dbReference type="PANTHER" id="PTHR47100:SF4">
    <property type="entry name" value="DUAL SPECIFICITY PHOSPHATASE FAMILY PROTEIN"/>
    <property type="match status" value="1"/>
</dbReference>
<name>A0A2Z6N283_TRISU</name>
<feature type="domain" description="Tyrosine specific protein phosphatases" evidence="2">
    <location>
        <begin position="207"/>
        <end position="246"/>
    </location>
</feature>
<dbReference type="CDD" id="cd14498">
    <property type="entry name" value="DSP"/>
    <property type="match status" value="1"/>
</dbReference>